<dbReference type="Proteomes" id="UP000654075">
    <property type="component" value="Unassembled WGS sequence"/>
</dbReference>
<keyword evidence="1" id="KW-0472">Membrane</keyword>
<reference evidence="2" key="1">
    <citation type="submission" date="2021-02" db="EMBL/GenBank/DDBJ databases">
        <authorList>
            <person name="Dougan E. K."/>
            <person name="Rhodes N."/>
            <person name="Thang M."/>
            <person name="Chan C."/>
        </authorList>
    </citation>
    <scope>NUCLEOTIDE SEQUENCE</scope>
</reference>
<organism evidence="2 3">
    <name type="scientific">Polarella glacialis</name>
    <name type="common">Dinoflagellate</name>
    <dbReference type="NCBI Taxonomy" id="89957"/>
    <lineage>
        <taxon>Eukaryota</taxon>
        <taxon>Sar</taxon>
        <taxon>Alveolata</taxon>
        <taxon>Dinophyceae</taxon>
        <taxon>Suessiales</taxon>
        <taxon>Suessiaceae</taxon>
        <taxon>Polarella</taxon>
    </lineage>
</organism>
<gene>
    <name evidence="2" type="ORF">PGLA1383_LOCUS23553</name>
</gene>
<name>A0A813F5K8_POLGL</name>
<proteinExistence type="predicted"/>
<comment type="caution">
    <text evidence="2">The sequence shown here is derived from an EMBL/GenBank/DDBJ whole genome shotgun (WGS) entry which is preliminary data.</text>
</comment>
<evidence type="ECO:0000313" key="3">
    <source>
        <dbReference type="Proteomes" id="UP000654075"/>
    </source>
</evidence>
<keyword evidence="1" id="KW-0812">Transmembrane</keyword>
<protein>
    <submittedName>
        <fullName evidence="2">Uncharacterized protein</fullName>
    </submittedName>
</protein>
<feature type="transmembrane region" description="Helical" evidence="1">
    <location>
        <begin position="170"/>
        <end position="189"/>
    </location>
</feature>
<evidence type="ECO:0000256" key="1">
    <source>
        <dbReference type="SAM" id="Phobius"/>
    </source>
</evidence>
<dbReference type="EMBL" id="CAJNNV010017838">
    <property type="protein sequence ID" value="CAE8605440.1"/>
    <property type="molecule type" value="Genomic_DNA"/>
</dbReference>
<sequence>MPQIARADPRSMSLPQLVSHGREAALRWRIEYPAFWEAFFQRLRELREEVRLVEAARLLHIFAQLRLVDLELVDFCVQLVAEAEAEALLDLKEQELTQAAEALGAMQRPEAMAVVLRPLVARVHRLDVGLLVRLLAVAKEVGCSMAGDLADAGCRALVERNNNNNNTNNIVVVIVVIVVIVVVIVIVVVV</sequence>
<keyword evidence="3" id="KW-1185">Reference proteome</keyword>
<accession>A0A813F5K8</accession>
<evidence type="ECO:0000313" key="2">
    <source>
        <dbReference type="EMBL" id="CAE8605440.1"/>
    </source>
</evidence>
<keyword evidence="1" id="KW-1133">Transmembrane helix</keyword>
<dbReference type="AlphaFoldDB" id="A0A813F5K8"/>